<evidence type="ECO:0000313" key="1">
    <source>
        <dbReference type="EMBL" id="CBQ67725.1"/>
    </source>
</evidence>
<dbReference type="OrthoDB" id="2865258at2759"/>
<protein>
    <submittedName>
        <fullName evidence="1">Uncharacterized protein</fullName>
    </submittedName>
</protein>
<dbReference type="HOGENOM" id="CLU_877642_0_0_1"/>
<dbReference type="InterPro" id="IPR010036">
    <property type="entry name" value="MDP_1_eu_arc"/>
</dbReference>
<dbReference type="Proteomes" id="UP000008867">
    <property type="component" value="Chromosome 1"/>
</dbReference>
<sequence>MLSSKRTVNFSACVSTAPFGLHTAIPKGVLRDMSVNSFLPFHHHHHHHVLSHLRYHPFNAVSSLSHILPVDRLSHSRLDTRLVAKDGTQDQPPSALALPHHQLPPGRLHTPALHPLARPVPHHPLLAQRRPATRARSLRSGLHAVAAVGGHARRLAASAARERHQPRARPQRAAAELFPARARDSALAAASRTSAPAVARQALNALFLVDDAHLLDDEHNEENEGKEQPRVVKAIDLFSYLEIYPGSKLTHFRALHRDSGIAYQDMLFFDDEYRNAEVGKLGVHFVEVGHQGTDLGLVDKAMREWRAKKAARARAEL</sequence>
<name>E6ZK72_SPORE</name>
<dbReference type="InterPro" id="IPR023214">
    <property type="entry name" value="HAD_sf"/>
</dbReference>
<dbReference type="Gene3D" id="3.40.50.1000">
    <property type="entry name" value="HAD superfamily/HAD-like"/>
    <property type="match status" value="1"/>
</dbReference>
<evidence type="ECO:0000313" key="2">
    <source>
        <dbReference type="Proteomes" id="UP000008867"/>
    </source>
</evidence>
<dbReference type="PANTHER" id="PTHR17901">
    <property type="entry name" value="MAGNESIUM-DEPENDENT PHOSPHATASE 1 MDP1"/>
    <property type="match status" value="1"/>
</dbReference>
<dbReference type="EMBL" id="FQ311430">
    <property type="protein sequence ID" value="CBQ67725.1"/>
    <property type="molecule type" value="Genomic_DNA"/>
</dbReference>
<keyword evidence="2" id="KW-1185">Reference proteome</keyword>
<proteinExistence type="predicted"/>
<accession>E6ZK72</accession>
<dbReference type="Pfam" id="PF12689">
    <property type="entry name" value="Acid_PPase"/>
    <property type="match status" value="1"/>
</dbReference>
<dbReference type="AlphaFoldDB" id="E6ZK72"/>
<organism evidence="1 2">
    <name type="scientific">Sporisorium reilianum (strain SRZ2)</name>
    <name type="common">Maize head smut fungus</name>
    <dbReference type="NCBI Taxonomy" id="999809"/>
    <lineage>
        <taxon>Eukaryota</taxon>
        <taxon>Fungi</taxon>
        <taxon>Dikarya</taxon>
        <taxon>Basidiomycota</taxon>
        <taxon>Ustilaginomycotina</taxon>
        <taxon>Ustilaginomycetes</taxon>
        <taxon>Ustilaginales</taxon>
        <taxon>Ustilaginaceae</taxon>
        <taxon>Sporisorium</taxon>
    </lineage>
</organism>
<dbReference type="GO" id="GO:0003993">
    <property type="term" value="F:acid phosphatase activity"/>
    <property type="evidence" value="ECO:0007669"/>
    <property type="project" value="TreeGrafter"/>
</dbReference>
<gene>
    <name evidence="1" type="ORF">sr11675</name>
</gene>
<reference evidence="1 2" key="1">
    <citation type="journal article" date="2010" name="Science">
        <title>Pathogenicity determinants in smut fungi revealed by genome comparison.</title>
        <authorList>
            <person name="Schirawski J."/>
            <person name="Mannhaupt G."/>
            <person name="Muench K."/>
            <person name="Brefort T."/>
            <person name="Schipper K."/>
            <person name="Doehlemann G."/>
            <person name="Di Stasio M."/>
            <person name="Roessel N."/>
            <person name="Mendoza-Mendoza A."/>
            <person name="Pester D."/>
            <person name="Mueller O."/>
            <person name="Winterberg B."/>
            <person name="Meyer E."/>
            <person name="Ghareeb H."/>
            <person name="Wollenberg T."/>
            <person name="Muensterkoetter M."/>
            <person name="Wong P."/>
            <person name="Walter M."/>
            <person name="Stukenbrock E."/>
            <person name="Gueldener U."/>
            <person name="Kahmann R."/>
        </authorList>
    </citation>
    <scope>NUCLEOTIDE SEQUENCE [LARGE SCALE GENOMIC DNA]</scope>
    <source>
        <strain evidence="2">SRZ2</strain>
    </source>
</reference>
<dbReference type="VEuPathDB" id="FungiDB:sr11675"/>
<dbReference type="eggNOG" id="KOG4549">
    <property type="taxonomic scope" value="Eukaryota"/>
</dbReference>
<dbReference type="PANTHER" id="PTHR17901:SF14">
    <property type="entry name" value="MAGNESIUM-DEPENDENT PHOSPHATASE 1"/>
    <property type="match status" value="1"/>
</dbReference>